<keyword evidence="3" id="KW-1185">Reference proteome</keyword>
<sequence length="190" mass="21601">MKLNRSGWLVGLLPLSVLLLLGYLYLDVSVRDSYSGMWNSASSAEARKQGILLKEYTVVPRRLRFQNYTAAFTDCWVEEKTRTAHDFIFFRKITKLGEPRFVLNYQGQRVAPDPDSAGAAMLVPGREGHGLDLAASEYDPLPNRLAYGQFANVTFPDSIGNDTLYFSIIRSWSDKRNFIIKAYPKNEVQH</sequence>
<dbReference type="Proteomes" id="UP000637774">
    <property type="component" value="Unassembled WGS sequence"/>
</dbReference>
<keyword evidence="1" id="KW-0472">Membrane</keyword>
<protein>
    <recommendedName>
        <fullName evidence="4">Inner membrane protein</fullName>
    </recommendedName>
</protein>
<dbReference type="EMBL" id="BMGY01000038">
    <property type="protein sequence ID" value="GGH89194.1"/>
    <property type="molecule type" value="Genomic_DNA"/>
</dbReference>
<reference evidence="3" key="1">
    <citation type="journal article" date="2019" name="Int. J. Syst. Evol. Microbiol.">
        <title>The Global Catalogue of Microorganisms (GCM) 10K type strain sequencing project: providing services to taxonomists for standard genome sequencing and annotation.</title>
        <authorList>
            <consortium name="The Broad Institute Genomics Platform"/>
            <consortium name="The Broad Institute Genome Sequencing Center for Infectious Disease"/>
            <person name="Wu L."/>
            <person name="Ma J."/>
        </authorList>
    </citation>
    <scope>NUCLEOTIDE SEQUENCE [LARGE SCALE GENOMIC DNA]</scope>
    <source>
        <strain evidence="3">CGMCC 1.14966</strain>
    </source>
</reference>
<evidence type="ECO:0000313" key="2">
    <source>
        <dbReference type="EMBL" id="GGH89194.1"/>
    </source>
</evidence>
<name>A0ABQ2ADL6_9BACT</name>
<evidence type="ECO:0000313" key="3">
    <source>
        <dbReference type="Proteomes" id="UP000637774"/>
    </source>
</evidence>
<feature type="transmembrane region" description="Helical" evidence="1">
    <location>
        <begin position="6"/>
        <end position="26"/>
    </location>
</feature>
<keyword evidence="1" id="KW-1133">Transmembrane helix</keyword>
<evidence type="ECO:0000256" key="1">
    <source>
        <dbReference type="SAM" id="Phobius"/>
    </source>
</evidence>
<gene>
    <name evidence="2" type="ORF">GCM10011495_32250</name>
</gene>
<keyword evidence="1" id="KW-0812">Transmembrane</keyword>
<proteinExistence type="predicted"/>
<accession>A0ABQ2ADL6</accession>
<comment type="caution">
    <text evidence="2">The sequence shown here is derived from an EMBL/GenBank/DDBJ whole genome shotgun (WGS) entry which is preliminary data.</text>
</comment>
<organism evidence="2 3">
    <name type="scientific">Hymenobacter frigidus</name>
    <dbReference type="NCBI Taxonomy" id="1524095"/>
    <lineage>
        <taxon>Bacteria</taxon>
        <taxon>Pseudomonadati</taxon>
        <taxon>Bacteroidota</taxon>
        <taxon>Cytophagia</taxon>
        <taxon>Cytophagales</taxon>
        <taxon>Hymenobacteraceae</taxon>
        <taxon>Hymenobacter</taxon>
    </lineage>
</organism>
<evidence type="ECO:0008006" key="4">
    <source>
        <dbReference type="Google" id="ProtNLM"/>
    </source>
</evidence>